<evidence type="ECO:0000313" key="5">
    <source>
        <dbReference type="EMBL" id="OAY41219.1"/>
    </source>
</evidence>
<feature type="compositionally biased region" description="Basic and acidic residues" evidence="4">
    <location>
        <begin position="345"/>
        <end position="384"/>
    </location>
</feature>
<dbReference type="STRING" id="3983.A0A2C9V8Z3"/>
<dbReference type="EMBL" id="CM004395">
    <property type="protein sequence ID" value="OAY41219.1"/>
    <property type="molecule type" value="Genomic_DNA"/>
</dbReference>
<evidence type="ECO:0008006" key="7">
    <source>
        <dbReference type="Google" id="ProtNLM"/>
    </source>
</evidence>
<gene>
    <name evidence="5" type="ORF">MANES_09G083200v8</name>
</gene>
<keyword evidence="2 3" id="KW-0175">Coiled coil</keyword>
<dbReference type="Gramene" id="Manes.09G083200.1.v8.1">
    <property type="protein sequence ID" value="Manes.09G083200.1.v8.1.CDS"/>
    <property type="gene ID" value="Manes.09G083200.v8.1"/>
</dbReference>
<dbReference type="InterPro" id="IPR008545">
    <property type="entry name" value="Web"/>
</dbReference>
<dbReference type="GO" id="GO:0009904">
    <property type="term" value="P:chloroplast accumulation movement"/>
    <property type="evidence" value="ECO:0000318"/>
    <property type="project" value="GO_Central"/>
</dbReference>
<dbReference type="GO" id="GO:0009903">
    <property type="term" value="P:chloroplast avoidance movement"/>
    <property type="evidence" value="ECO:0000318"/>
    <property type="project" value="GO_Central"/>
</dbReference>
<evidence type="ECO:0000256" key="1">
    <source>
        <dbReference type="ARBA" id="ARBA00005485"/>
    </source>
</evidence>
<reference evidence="6" key="1">
    <citation type="journal article" date="2016" name="Nat. Biotechnol.">
        <title>Sequencing wild and cultivated cassava and related species reveals extensive interspecific hybridization and genetic diversity.</title>
        <authorList>
            <person name="Bredeson J.V."/>
            <person name="Lyons J.B."/>
            <person name="Prochnik S.E."/>
            <person name="Wu G.A."/>
            <person name="Ha C.M."/>
            <person name="Edsinger-Gonzales E."/>
            <person name="Grimwood J."/>
            <person name="Schmutz J."/>
            <person name="Rabbi I.Y."/>
            <person name="Egesi C."/>
            <person name="Nauluvula P."/>
            <person name="Lebot V."/>
            <person name="Ndunguru J."/>
            <person name="Mkamilo G."/>
            <person name="Bart R.S."/>
            <person name="Setter T.L."/>
            <person name="Gleadow R.M."/>
            <person name="Kulakow P."/>
            <person name="Ferguson M.E."/>
            <person name="Rounsley S."/>
            <person name="Rokhsar D.S."/>
        </authorList>
    </citation>
    <scope>NUCLEOTIDE SEQUENCE [LARGE SCALE GENOMIC DNA]</scope>
    <source>
        <strain evidence="6">cv. AM560-2</strain>
    </source>
</reference>
<dbReference type="Pfam" id="PF05701">
    <property type="entry name" value="WEMBL"/>
    <property type="match status" value="1"/>
</dbReference>
<protein>
    <recommendedName>
        <fullName evidence="7">WEB family protein</fullName>
    </recommendedName>
</protein>
<dbReference type="PANTHER" id="PTHR32054:SF42">
    <property type="entry name" value="WEB FAMILY PROTEIN"/>
    <property type="match status" value="1"/>
</dbReference>
<sequence length="543" mass="61947">MVQIRVIDKPKSSGSPKGEVGEIDTRAPFQSVKAAVSLFGEVAISKDKGKAVSKRRLSSEKVLDKETQFVLVQRELEKYKQQLQVAEKTTARSYSELEKAKTTLNDLTIELKTATESKLSAVQAAETVKKQVKELEVAKSQQHFGDAASELELEQEREQYMIVMHELDLAKQELTQIRQDFDGCLQAKSVSFQQAAEVQMVTNGNIERISELSNEISAMQESTLQIKLATVQCQEQQESIMSEKQACIKAYAATKEDLDKKLMSLKEEYDPELHKKLEQKLSERNEEIEVIREEMKRAHAIEMDNVKLITTELNEATKTLQKVAEEENLLRNIVTALKLELDEVQREKSDLEKREKKKYDGQRSQLEKLSSEAETARTEAEEMKKKAKKLNQETETNMLTAARATEKLHLVQKELEEAKEGEKKAHDEMKSLSEKYNDQNPESNNNIIQISLQDIETSNKKVEESENTAEAKEADAKFEIEEINIRKNATEMRLEENLEAMKEIEIAIDIALKSAEIAEAAQSVVEGELRRWRQKHDNNIFSV</sequence>
<proteinExistence type="inferred from homology"/>
<dbReference type="OrthoDB" id="1933125at2759"/>
<comment type="caution">
    <text evidence="5">The sequence shown here is derived from an EMBL/GenBank/DDBJ whole genome shotgun (WGS) entry which is preliminary data.</text>
</comment>
<feature type="region of interest" description="Disordered" evidence="4">
    <location>
        <begin position="1"/>
        <end position="24"/>
    </location>
</feature>
<dbReference type="Proteomes" id="UP000091857">
    <property type="component" value="Chromosome 9"/>
</dbReference>
<feature type="region of interest" description="Disordered" evidence="4">
    <location>
        <begin position="345"/>
        <end position="389"/>
    </location>
</feature>
<evidence type="ECO:0000256" key="3">
    <source>
        <dbReference type="SAM" id="Coils"/>
    </source>
</evidence>
<dbReference type="AlphaFoldDB" id="A0A2C9V8Z3"/>
<keyword evidence="6" id="KW-1185">Reference proteome</keyword>
<dbReference type="GO" id="GO:0005829">
    <property type="term" value="C:cytosol"/>
    <property type="evidence" value="ECO:0000318"/>
    <property type="project" value="GO_Central"/>
</dbReference>
<organism evidence="5 6">
    <name type="scientific">Manihot esculenta</name>
    <name type="common">Cassava</name>
    <name type="synonym">Jatropha manihot</name>
    <dbReference type="NCBI Taxonomy" id="3983"/>
    <lineage>
        <taxon>Eukaryota</taxon>
        <taxon>Viridiplantae</taxon>
        <taxon>Streptophyta</taxon>
        <taxon>Embryophyta</taxon>
        <taxon>Tracheophyta</taxon>
        <taxon>Spermatophyta</taxon>
        <taxon>Magnoliopsida</taxon>
        <taxon>eudicotyledons</taxon>
        <taxon>Gunneridae</taxon>
        <taxon>Pentapetalae</taxon>
        <taxon>rosids</taxon>
        <taxon>fabids</taxon>
        <taxon>Malpighiales</taxon>
        <taxon>Euphorbiaceae</taxon>
        <taxon>Crotonoideae</taxon>
        <taxon>Manihoteae</taxon>
        <taxon>Manihot</taxon>
    </lineage>
</organism>
<feature type="coiled-coil region" evidence="3">
    <location>
        <begin position="69"/>
        <end position="117"/>
    </location>
</feature>
<evidence type="ECO:0000256" key="2">
    <source>
        <dbReference type="ARBA" id="ARBA00023054"/>
    </source>
</evidence>
<evidence type="ECO:0000313" key="6">
    <source>
        <dbReference type="Proteomes" id="UP000091857"/>
    </source>
</evidence>
<comment type="similarity">
    <text evidence="1">Belongs to the WEB family.</text>
</comment>
<dbReference type="PANTHER" id="PTHR32054">
    <property type="entry name" value="HEAVY CHAIN, PUTATIVE, EXPRESSED-RELATED-RELATED"/>
    <property type="match status" value="1"/>
</dbReference>
<evidence type="ECO:0000256" key="4">
    <source>
        <dbReference type="SAM" id="MobiDB-lite"/>
    </source>
</evidence>
<accession>A0A2C9V8Z3</accession>
<feature type="compositionally biased region" description="Basic and acidic residues" evidence="4">
    <location>
        <begin position="1"/>
        <end position="11"/>
    </location>
</feature>
<name>A0A2C9V8Z3_MANES</name>